<protein>
    <submittedName>
        <fullName evidence="1">Uncharacterized protein</fullName>
    </submittedName>
</protein>
<dbReference type="Proteomes" id="UP000487117">
    <property type="component" value="Unassembled WGS sequence"/>
</dbReference>
<proteinExistence type="predicted"/>
<evidence type="ECO:0000313" key="2">
    <source>
        <dbReference type="Proteomes" id="UP000487117"/>
    </source>
</evidence>
<evidence type="ECO:0000313" key="1">
    <source>
        <dbReference type="EMBL" id="KAF1012853.1"/>
    </source>
</evidence>
<sequence length="122" mass="12884">MFAWDETAIVELFGVAPVVGTSDGIDVQLVHAQGGLKLQLGFNVLTGDACVQLFAAGQGEPVFEGWIGQSPGARVVRNAGAEFVEIGGTGAWPHARCYDMQQPLDHGLRVFVAPALMVKTFG</sequence>
<gene>
    <name evidence="1" type="ORF">GAK31_03940</name>
</gene>
<accession>A0A7V8FD37</accession>
<dbReference type="AlphaFoldDB" id="A0A7V8FD37"/>
<comment type="caution">
    <text evidence="1">The sequence shown here is derived from an EMBL/GenBank/DDBJ whole genome shotgun (WGS) entry which is preliminary data.</text>
</comment>
<organism evidence="1 2">
    <name type="scientific">Stenotrophomonas maltophilia</name>
    <name type="common">Pseudomonas maltophilia</name>
    <name type="synonym">Xanthomonas maltophilia</name>
    <dbReference type="NCBI Taxonomy" id="40324"/>
    <lineage>
        <taxon>Bacteria</taxon>
        <taxon>Pseudomonadati</taxon>
        <taxon>Pseudomonadota</taxon>
        <taxon>Gammaproteobacteria</taxon>
        <taxon>Lysobacterales</taxon>
        <taxon>Lysobacteraceae</taxon>
        <taxon>Stenotrophomonas</taxon>
        <taxon>Stenotrophomonas maltophilia group</taxon>
    </lineage>
</organism>
<dbReference type="EMBL" id="WNDS01000007">
    <property type="protein sequence ID" value="KAF1012853.1"/>
    <property type="molecule type" value="Genomic_DNA"/>
</dbReference>
<name>A0A7V8FD37_STEMA</name>
<reference evidence="2" key="1">
    <citation type="journal article" date="2020" name="MBio">
        <title>Horizontal gene transfer to a defensive symbiont with a reduced genome amongst a multipartite beetle microbiome.</title>
        <authorList>
            <person name="Waterworth S.C."/>
            <person name="Florez L.V."/>
            <person name="Rees E.R."/>
            <person name="Hertweck C."/>
            <person name="Kaltenpoth M."/>
            <person name="Kwan J.C."/>
        </authorList>
    </citation>
    <scope>NUCLEOTIDE SEQUENCE [LARGE SCALE GENOMIC DNA]</scope>
</reference>